<feature type="signal peptide" evidence="15">
    <location>
        <begin position="1"/>
        <end position="23"/>
    </location>
</feature>
<dbReference type="PANTHER" id="PTHR30069:SF29">
    <property type="entry name" value="HEMOGLOBIN AND HEMOGLOBIN-HAPTOGLOBIN-BINDING PROTEIN 1-RELATED"/>
    <property type="match status" value="1"/>
</dbReference>
<evidence type="ECO:0000256" key="9">
    <source>
        <dbReference type="ARBA" id="ARBA00023170"/>
    </source>
</evidence>
<evidence type="ECO:0000256" key="6">
    <source>
        <dbReference type="ARBA" id="ARBA00022729"/>
    </source>
</evidence>
<evidence type="ECO:0000256" key="11">
    <source>
        <dbReference type="PROSITE-ProRule" id="PRU01360"/>
    </source>
</evidence>
<dbReference type="PROSITE" id="PS01156">
    <property type="entry name" value="TONB_DEPENDENT_REC_2"/>
    <property type="match status" value="1"/>
</dbReference>
<dbReference type="PROSITE" id="PS52016">
    <property type="entry name" value="TONB_DEPENDENT_REC_3"/>
    <property type="match status" value="1"/>
</dbReference>
<evidence type="ECO:0000259" key="16">
    <source>
        <dbReference type="Pfam" id="PF00593"/>
    </source>
</evidence>
<keyword evidence="5 11" id="KW-0812">Transmembrane</keyword>
<dbReference type="InterPro" id="IPR012910">
    <property type="entry name" value="Plug_dom"/>
</dbReference>
<keyword evidence="19" id="KW-1185">Reference proteome</keyword>
<evidence type="ECO:0000256" key="5">
    <source>
        <dbReference type="ARBA" id="ARBA00022692"/>
    </source>
</evidence>
<dbReference type="RefSeq" id="WP_195876577.1">
    <property type="nucleotide sequence ID" value="NZ_JADOEL010000021.1"/>
</dbReference>
<dbReference type="Pfam" id="PF07715">
    <property type="entry name" value="Plug"/>
    <property type="match status" value="1"/>
</dbReference>
<feature type="domain" description="TonB-dependent receptor-like beta-barrel" evidence="16">
    <location>
        <begin position="225"/>
        <end position="653"/>
    </location>
</feature>
<evidence type="ECO:0000313" key="18">
    <source>
        <dbReference type="EMBL" id="MBF8179573.1"/>
    </source>
</evidence>
<evidence type="ECO:0000259" key="17">
    <source>
        <dbReference type="Pfam" id="PF07715"/>
    </source>
</evidence>
<organism evidence="18 19">
    <name type="scientific">Herminiimonas contaminans</name>
    <dbReference type="NCBI Taxonomy" id="1111140"/>
    <lineage>
        <taxon>Bacteria</taxon>
        <taxon>Pseudomonadati</taxon>
        <taxon>Pseudomonadota</taxon>
        <taxon>Betaproteobacteria</taxon>
        <taxon>Burkholderiales</taxon>
        <taxon>Oxalobacteraceae</taxon>
        <taxon>Herminiimonas</taxon>
    </lineage>
</organism>
<accession>A0ABS0EXK9</accession>
<keyword evidence="3 11" id="KW-0813">Transport</keyword>
<proteinExistence type="inferred from homology"/>
<evidence type="ECO:0000313" key="19">
    <source>
        <dbReference type="Proteomes" id="UP000657372"/>
    </source>
</evidence>
<dbReference type="InterPro" id="IPR000531">
    <property type="entry name" value="Beta-barrel_TonB"/>
</dbReference>
<feature type="region of interest" description="Disordered" evidence="14">
    <location>
        <begin position="372"/>
        <end position="396"/>
    </location>
</feature>
<comment type="subcellular location">
    <subcellularLocation>
        <location evidence="1 11">Cell outer membrane</location>
        <topology evidence="1 11">Multi-pass membrane protein</topology>
    </subcellularLocation>
</comment>
<dbReference type="InterPro" id="IPR039426">
    <property type="entry name" value="TonB-dep_rcpt-like"/>
</dbReference>
<protein>
    <submittedName>
        <fullName evidence="18">TonB-dependent receptor</fullName>
    </submittedName>
</protein>
<evidence type="ECO:0000256" key="1">
    <source>
        <dbReference type="ARBA" id="ARBA00004571"/>
    </source>
</evidence>
<dbReference type="CDD" id="cd01347">
    <property type="entry name" value="ligand_gated_channel"/>
    <property type="match status" value="1"/>
</dbReference>
<keyword evidence="9 18" id="KW-0675">Receptor</keyword>
<reference evidence="18 19" key="1">
    <citation type="submission" date="2020-11" db="EMBL/GenBank/DDBJ databases">
        <title>WGS of Herminiimonas contaminans strain Marseille-Q4544 isolated from planarians Schmidtea mediterranea.</title>
        <authorList>
            <person name="Kangale L."/>
        </authorList>
    </citation>
    <scope>NUCLEOTIDE SEQUENCE [LARGE SCALE GENOMIC DNA]</scope>
    <source>
        <strain evidence="18 19">Marseille-Q4544</strain>
    </source>
</reference>
<dbReference type="InterPro" id="IPR010917">
    <property type="entry name" value="TonB_rcpt_CS"/>
</dbReference>
<evidence type="ECO:0000256" key="4">
    <source>
        <dbReference type="ARBA" id="ARBA00022452"/>
    </source>
</evidence>
<feature type="chain" id="PRO_5045479989" evidence="15">
    <location>
        <begin position="24"/>
        <end position="679"/>
    </location>
</feature>
<evidence type="ECO:0000256" key="8">
    <source>
        <dbReference type="ARBA" id="ARBA00023136"/>
    </source>
</evidence>
<evidence type="ECO:0000256" key="10">
    <source>
        <dbReference type="ARBA" id="ARBA00023237"/>
    </source>
</evidence>
<evidence type="ECO:0000256" key="13">
    <source>
        <dbReference type="RuleBase" id="RU003357"/>
    </source>
</evidence>
<evidence type="ECO:0000256" key="2">
    <source>
        <dbReference type="ARBA" id="ARBA00009810"/>
    </source>
</evidence>
<dbReference type="EMBL" id="JADOEL010000021">
    <property type="protein sequence ID" value="MBF8179573.1"/>
    <property type="molecule type" value="Genomic_DNA"/>
</dbReference>
<evidence type="ECO:0000256" key="7">
    <source>
        <dbReference type="ARBA" id="ARBA00023077"/>
    </source>
</evidence>
<evidence type="ECO:0000256" key="15">
    <source>
        <dbReference type="SAM" id="SignalP"/>
    </source>
</evidence>
<sequence>MKYPLSRTTIAASLLLAFGSSFAAEPANESNIFTLGEINVAGTGTTPPAVGGAKVTREELDDFNRETVVDALDLLPGITTTGGGQRNERMVTVRGFDSRQVPVFIDGIPVYVPYDGNVDLARFTTYDLASIEVAKGFSSVLYGPNTIGGAINLVTRRPVKAFEGNIGVGVRSNDKFDGNGKSTNVNLGTNQGTWYAQLGLSYLDRDGYTLSRDFRPVASQPKGDRLNAYNTDKKINMKVGWTPNATDEYALNYVNQKGEKGSPPYAGSAINKANGKPVTPNYWQWPAWDKESLYFISNTALSSNSYIKTRLYYDKFTNRLTSFDDATYTTVTKSKKYPFRSFYDDYTYGGNVEYGTKLSDVNTLKVALHVKQDVHREHDEGDPEQRSEDRTTSFSVEDTHKLTNKLDLIVGASYDKRQEKQGQKYNSGVMTNFPVKDSSAFNPQAGLIYHTSETGNAYLTVARKSRFPTIKQRYSAGLGTAVPNPNLNVERSINYQLGISEKLTSKVRVDAAIFYNDITDMMQNVQLGIICPSGNPCNQMQNIGKVSSKGIELGLTAAVTNTLELGGNYTYLDRKNKSDAKLLTDAPAHKLFAYAKWAATPSMNVIGSAEYNSKRYSNSDDASRYAAGFSLVNAKLSYTLQKDVTLEAGVNNLLDRNYAYSEGYYEEGRNFFANMNYRF</sequence>
<evidence type="ECO:0000256" key="3">
    <source>
        <dbReference type="ARBA" id="ARBA00022448"/>
    </source>
</evidence>
<feature type="short sequence motif" description="TonB C-terminal box" evidence="12">
    <location>
        <begin position="662"/>
        <end position="679"/>
    </location>
</feature>
<evidence type="ECO:0000256" key="12">
    <source>
        <dbReference type="PROSITE-ProRule" id="PRU10144"/>
    </source>
</evidence>
<name>A0ABS0EXK9_9BURK</name>
<keyword evidence="6 15" id="KW-0732">Signal</keyword>
<dbReference type="InterPro" id="IPR036942">
    <property type="entry name" value="Beta-barrel_TonB_sf"/>
</dbReference>
<dbReference type="InterPro" id="IPR037066">
    <property type="entry name" value="Plug_dom_sf"/>
</dbReference>
<keyword evidence="7 13" id="KW-0798">TonB box</keyword>
<dbReference type="PANTHER" id="PTHR30069">
    <property type="entry name" value="TONB-DEPENDENT OUTER MEMBRANE RECEPTOR"/>
    <property type="match status" value="1"/>
</dbReference>
<dbReference type="Proteomes" id="UP000657372">
    <property type="component" value="Unassembled WGS sequence"/>
</dbReference>
<keyword evidence="10 11" id="KW-0998">Cell outer membrane</keyword>
<comment type="similarity">
    <text evidence="2 11 13">Belongs to the TonB-dependent receptor family.</text>
</comment>
<dbReference type="SUPFAM" id="SSF56935">
    <property type="entry name" value="Porins"/>
    <property type="match status" value="1"/>
</dbReference>
<gene>
    <name evidence="18" type="ORF">IXC47_17955</name>
</gene>
<evidence type="ECO:0000256" key="14">
    <source>
        <dbReference type="SAM" id="MobiDB-lite"/>
    </source>
</evidence>
<keyword evidence="8 11" id="KW-0472">Membrane</keyword>
<comment type="caution">
    <text evidence="18">The sequence shown here is derived from an EMBL/GenBank/DDBJ whole genome shotgun (WGS) entry which is preliminary data.</text>
</comment>
<dbReference type="Gene3D" id="2.170.130.10">
    <property type="entry name" value="TonB-dependent receptor, plug domain"/>
    <property type="match status" value="1"/>
</dbReference>
<dbReference type="Gene3D" id="2.40.170.20">
    <property type="entry name" value="TonB-dependent receptor, beta-barrel domain"/>
    <property type="match status" value="1"/>
</dbReference>
<feature type="domain" description="TonB-dependent receptor plug" evidence="17">
    <location>
        <begin position="55"/>
        <end position="150"/>
    </location>
</feature>
<keyword evidence="4 11" id="KW-1134">Transmembrane beta strand</keyword>
<dbReference type="Pfam" id="PF00593">
    <property type="entry name" value="TonB_dep_Rec_b-barrel"/>
    <property type="match status" value="1"/>
</dbReference>